<evidence type="ECO:0000313" key="2">
    <source>
        <dbReference type="EMBL" id="JAT49860.1"/>
    </source>
</evidence>
<proteinExistence type="predicted"/>
<feature type="compositionally biased region" description="Low complexity" evidence="1">
    <location>
        <begin position="296"/>
        <end position="306"/>
    </location>
</feature>
<feature type="non-terminal residue" evidence="2">
    <location>
        <position position="1"/>
    </location>
</feature>
<name>A0A1D1Y5C3_9ARAE</name>
<feature type="compositionally biased region" description="Low complexity" evidence="1">
    <location>
        <begin position="328"/>
        <end position="338"/>
    </location>
</feature>
<dbReference type="EMBL" id="GDJX01018076">
    <property type="protein sequence ID" value="JAT49860.1"/>
    <property type="molecule type" value="Transcribed_RNA"/>
</dbReference>
<feature type="region of interest" description="Disordered" evidence="1">
    <location>
        <begin position="182"/>
        <end position="266"/>
    </location>
</feature>
<gene>
    <name evidence="2" type="ORF">g.29949</name>
</gene>
<evidence type="ECO:0000256" key="1">
    <source>
        <dbReference type="SAM" id="MobiDB-lite"/>
    </source>
</evidence>
<accession>A0A1D1Y5C3</accession>
<dbReference type="AlphaFoldDB" id="A0A1D1Y5C3"/>
<feature type="region of interest" description="Disordered" evidence="1">
    <location>
        <begin position="296"/>
        <end position="340"/>
    </location>
</feature>
<reference evidence="2" key="1">
    <citation type="submission" date="2015-07" db="EMBL/GenBank/DDBJ databases">
        <title>Transcriptome Assembly of Anthurium amnicola.</title>
        <authorList>
            <person name="Suzuki J."/>
        </authorList>
    </citation>
    <scope>NUCLEOTIDE SEQUENCE</scope>
</reference>
<organism evidence="2">
    <name type="scientific">Anthurium amnicola</name>
    <dbReference type="NCBI Taxonomy" id="1678845"/>
    <lineage>
        <taxon>Eukaryota</taxon>
        <taxon>Viridiplantae</taxon>
        <taxon>Streptophyta</taxon>
        <taxon>Embryophyta</taxon>
        <taxon>Tracheophyta</taxon>
        <taxon>Spermatophyta</taxon>
        <taxon>Magnoliopsida</taxon>
        <taxon>Liliopsida</taxon>
        <taxon>Araceae</taxon>
        <taxon>Pothoideae</taxon>
        <taxon>Potheae</taxon>
        <taxon>Anthurium</taxon>
    </lineage>
</organism>
<sequence length="365" mass="39141">QQYSLPHLCVPHHRSPLHHPPRLSFLSLFLPPTFLRASINHCFHRRVRIPTRLPSKRLHVALSQSPTAAPQDPEQRRQPLGEDEGGIESCRRWRPTGGARERRRLLLGRRLLPWRREPAPARLAEPGGVRVADEVPNRAPPGGEVGAGHGRRVTGAVPAAADAAADVPSAERTVAAVEVDEPGPEAGHRHALRPSPGSRQLRRPGRPLVGAAAPVRAGRRHGAAGQGDGVGQRPGAARVREAAPRRPQQQEAQEEEEPPVPAAGYGAREFSVGGARVDHVLQRAAKRVCRVSPVRGVRPARAPGRPGRVRGRRGAARPGAPGLGLPGSPGAALDAVPGEGEERGRVLVFRRRGRHGGDVHEGEVR</sequence>
<feature type="non-terminal residue" evidence="2">
    <location>
        <position position="365"/>
    </location>
</feature>
<feature type="region of interest" description="Disordered" evidence="1">
    <location>
        <begin position="62"/>
        <end position="95"/>
    </location>
</feature>
<protein>
    <submittedName>
        <fullName evidence="2">Uncharacterized protein</fullName>
    </submittedName>
</protein>